<dbReference type="AlphaFoldDB" id="A0AAV2VKM3"/>
<dbReference type="SUPFAM" id="SSF54593">
    <property type="entry name" value="Glyoxalase/Bleomycin resistance protein/Dihydroxybiphenyl dioxygenase"/>
    <property type="match status" value="1"/>
</dbReference>
<evidence type="ECO:0000259" key="1">
    <source>
        <dbReference type="PROSITE" id="PS51819"/>
    </source>
</evidence>
<evidence type="ECO:0000313" key="2">
    <source>
        <dbReference type="EMBL" id="CCO44920.1"/>
    </source>
</evidence>
<keyword evidence="2" id="KW-0560">Oxidoreductase</keyword>
<organism evidence="2 3">
    <name type="scientific">Vibrio nigripulchritudo SOn1</name>
    <dbReference type="NCBI Taxonomy" id="1238450"/>
    <lineage>
        <taxon>Bacteria</taxon>
        <taxon>Pseudomonadati</taxon>
        <taxon>Pseudomonadota</taxon>
        <taxon>Gammaproteobacteria</taxon>
        <taxon>Vibrionales</taxon>
        <taxon>Vibrionaceae</taxon>
        <taxon>Vibrio</taxon>
    </lineage>
</organism>
<dbReference type="Proteomes" id="UP000018211">
    <property type="component" value="Unassembled WGS sequence"/>
</dbReference>
<dbReference type="PANTHER" id="PTHR39175:SF1">
    <property type="entry name" value="FAMILY PROTEIN, PUTATIVE (AFU_ORTHOLOGUE AFUA_3G15060)-RELATED"/>
    <property type="match status" value="1"/>
</dbReference>
<comment type="caution">
    <text evidence="2">The sequence shown here is derived from an EMBL/GenBank/DDBJ whole genome shotgun (WGS) entry which is preliminary data.</text>
</comment>
<dbReference type="RefSeq" id="WP_022592870.1">
    <property type="nucleotide sequence ID" value="NZ_LK391965.1"/>
</dbReference>
<dbReference type="PROSITE" id="PS51819">
    <property type="entry name" value="VOC"/>
    <property type="match status" value="1"/>
</dbReference>
<dbReference type="PANTHER" id="PTHR39175">
    <property type="entry name" value="FAMILY PROTEIN, PUTATIVE (AFU_ORTHOLOGUE AFUA_3G15060)-RELATED"/>
    <property type="match status" value="1"/>
</dbReference>
<feature type="domain" description="VOC" evidence="1">
    <location>
        <begin position="4"/>
        <end position="119"/>
    </location>
</feature>
<gene>
    <name evidence="2" type="ORF">VIBNISOn1_1280069</name>
</gene>
<dbReference type="InterPro" id="IPR029068">
    <property type="entry name" value="Glyas_Bleomycin-R_OHBP_Dase"/>
</dbReference>
<sequence length="123" mass="13813">MLKAVNHVQITIPSGAQSEAKAFYCDVLGLTELAKPDSLKGNGSFWLLLGEVSIHFAVEDADYRSQTSSHIAYEVTDIQFWRDKLASLGIKVFEDTPIPGVERFNFRDPFGNRVEMMEIRTTS</sequence>
<dbReference type="Pfam" id="PF00903">
    <property type="entry name" value="Glyoxalase"/>
    <property type="match status" value="1"/>
</dbReference>
<accession>A0AAV2VKM3</accession>
<keyword evidence="2" id="KW-0223">Dioxygenase</keyword>
<protein>
    <submittedName>
        <fullName evidence="2">Glyoxalase/bleomycin resistance protein/Dihydroxybiphenyl dioxygenase</fullName>
    </submittedName>
</protein>
<dbReference type="InterPro" id="IPR004360">
    <property type="entry name" value="Glyas_Fos-R_dOase_dom"/>
</dbReference>
<dbReference type="GO" id="GO:0051213">
    <property type="term" value="F:dioxygenase activity"/>
    <property type="evidence" value="ECO:0007669"/>
    <property type="project" value="UniProtKB-KW"/>
</dbReference>
<dbReference type="InterPro" id="IPR037523">
    <property type="entry name" value="VOC_core"/>
</dbReference>
<proteinExistence type="predicted"/>
<reference evidence="2 3" key="1">
    <citation type="journal article" date="2013" name="ISME J.">
        <title>Comparative genomics of pathogenic lineages of Vibrio nigripulchritudo identifies virulence-associated traits.</title>
        <authorList>
            <person name="Goudenege D."/>
            <person name="Labreuche Y."/>
            <person name="Krin E."/>
            <person name="Ansquer D."/>
            <person name="Mangenot S."/>
            <person name="Calteau A."/>
            <person name="Medigue C."/>
            <person name="Mazel D."/>
            <person name="Polz M.F."/>
            <person name="Le Roux F."/>
        </authorList>
    </citation>
    <scope>NUCLEOTIDE SEQUENCE [LARGE SCALE GENOMIC DNA]</scope>
    <source>
        <strain evidence="2 3">SOn1</strain>
    </source>
</reference>
<dbReference type="Gene3D" id="3.10.180.10">
    <property type="entry name" value="2,3-Dihydroxybiphenyl 1,2-Dioxygenase, domain 1"/>
    <property type="match status" value="1"/>
</dbReference>
<evidence type="ECO:0000313" key="3">
    <source>
        <dbReference type="Proteomes" id="UP000018211"/>
    </source>
</evidence>
<name>A0AAV2VKM3_9VIBR</name>
<dbReference type="EMBL" id="CAOF01000033">
    <property type="protein sequence ID" value="CCO44920.1"/>
    <property type="molecule type" value="Genomic_DNA"/>
</dbReference>